<evidence type="ECO:0000256" key="1">
    <source>
        <dbReference type="SAM" id="MobiDB-lite"/>
    </source>
</evidence>
<feature type="compositionally biased region" description="Basic residues" evidence="1">
    <location>
        <begin position="1"/>
        <end position="25"/>
    </location>
</feature>
<reference evidence="3" key="1">
    <citation type="submission" date="2003-08" db="EMBL/GenBank/DDBJ databases">
        <authorList>
            <person name="Birren B."/>
            <person name="Nusbaum C."/>
            <person name="Abebe A."/>
            <person name="Abouelleil A."/>
            <person name="Adekoya E."/>
            <person name="Ait-zahra M."/>
            <person name="Allen N."/>
            <person name="Allen T."/>
            <person name="An P."/>
            <person name="Anderson M."/>
            <person name="Anderson S."/>
            <person name="Arachchi H."/>
            <person name="Armbruster J."/>
            <person name="Bachantsang P."/>
            <person name="Baldwin J."/>
            <person name="Barry A."/>
            <person name="Bayul T."/>
            <person name="Blitshsteyn B."/>
            <person name="Bloom T."/>
            <person name="Blye J."/>
            <person name="Boguslavskiy L."/>
            <person name="Borowsky M."/>
            <person name="Boukhgalter B."/>
            <person name="Brunache A."/>
            <person name="Butler J."/>
            <person name="Calixte N."/>
            <person name="Calvo S."/>
            <person name="Camarata J."/>
            <person name="Campo K."/>
            <person name="Chang J."/>
            <person name="Cheshatsang Y."/>
            <person name="Citroen M."/>
            <person name="Collymore A."/>
            <person name="Considine T."/>
            <person name="Cook A."/>
            <person name="Cooke P."/>
            <person name="Corum B."/>
            <person name="Cuomo C."/>
            <person name="David R."/>
            <person name="Dawoe T."/>
            <person name="Degray S."/>
            <person name="Dodge S."/>
            <person name="Dooley K."/>
            <person name="Dorje P."/>
            <person name="Dorjee K."/>
            <person name="Dorris L."/>
            <person name="Duffey N."/>
            <person name="Dupes A."/>
            <person name="Elkins T."/>
            <person name="Engels R."/>
            <person name="Erickson J."/>
            <person name="Farina A."/>
            <person name="Faro S."/>
            <person name="Ferreira P."/>
            <person name="Fischer H."/>
            <person name="Fitzgerald M."/>
            <person name="Foley K."/>
            <person name="Gage D."/>
            <person name="Galagan J."/>
            <person name="Gearin G."/>
            <person name="Gnerre S."/>
            <person name="Gnirke A."/>
            <person name="Goyette A."/>
            <person name="Graham J."/>
            <person name="Grandbois E."/>
            <person name="Gyaltsen K."/>
            <person name="Hafez N."/>
            <person name="Hagopian D."/>
            <person name="Hagos B."/>
            <person name="Hall J."/>
            <person name="Hatcher B."/>
            <person name="Heller A."/>
            <person name="Higgins H."/>
            <person name="Honan T."/>
            <person name="Horn A."/>
            <person name="Houde N."/>
            <person name="Hughes L."/>
            <person name="Hulme W."/>
            <person name="Husby E."/>
            <person name="Iliev I."/>
            <person name="Jaffe D."/>
            <person name="Jones C."/>
            <person name="Kamal M."/>
            <person name="Kamat A."/>
            <person name="Kamvysselis M."/>
            <person name="Karlsson E."/>
            <person name="Kells C."/>
            <person name="Kieu A."/>
            <person name="Kisner P."/>
            <person name="Kodira C."/>
            <person name="Kulbokas E."/>
            <person name="Labutti K."/>
            <person name="Lama D."/>
            <person name="Landers T."/>
            <person name="Leger J."/>
            <person name="Levine S."/>
            <person name="Lewis D."/>
            <person name="Lewis T."/>
            <person name="Lindblad-toh K."/>
            <person name="Liu X."/>
            <person name="Lokyitsang T."/>
            <person name="Lokyitsang Y."/>
            <person name="Lucien O."/>
            <person name="Lui A."/>
            <person name="Ma L.J."/>
            <person name="Mabbitt R."/>
            <person name="Macdonald J."/>
            <person name="Maclean C."/>
            <person name="Major J."/>
            <person name="Manning J."/>
            <person name="Marabella R."/>
            <person name="Maru K."/>
            <person name="Matthews C."/>
            <person name="Mauceli E."/>
            <person name="Mccarthy M."/>
            <person name="Mcdonough S."/>
            <person name="Mcghee T."/>
            <person name="Meldrim J."/>
            <person name="Meneus L."/>
            <person name="Mesirov J."/>
            <person name="Mihalev A."/>
            <person name="Mihova T."/>
            <person name="Mikkelsen T."/>
            <person name="Mlenga V."/>
            <person name="Moru K."/>
            <person name="Mozes J."/>
            <person name="Mulrain L."/>
            <person name="Munson G."/>
            <person name="Naylor J."/>
            <person name="Newes C."/>
            <person name="Nguyen C."/>
            <person name="Nguyen N."/>
            <person name="Nguyen T."/>
            <person name="Nicol R."/>
            <person name="Nielsen C."/>
            <person name="Nizzari M."/>
            <person name="Norbu C."/>
            <person name="Norbu N."/>
            <person name="O'donnell P."/>
            <person name="Okoawo O."/>
            <person name="O'leary S."/>
            <person name="Omotosho B."/>
            <person name="O'neill K."/>
            <person name="Osman S."/>
            <person name="Parker S."/>
            <person name="Perrin D."/>
            <person name="Phunkhang P."/>
            <person name="Piqani B."/>
            <person name="Purcell S."/>
            <person name="Rachupka T."/>
            <person name="Ramasamy U."/>
            <person name="Rameau R."/>
            <person name="Ray V."/>
            <person name="Raymond C."/>
            <person name="Retta R."/>
            <person name="Richardson S."/>
            <person name="Rise C."/>
            <person name="Rodriguez J."/>
            <person name="Rogers J."/>
            <person name="Rogov P."/>
            <person name="Rutman M."/>
            <person name="Schupbach R."/>
            <person name="Seaman C."/>
            <person name="Settipalli S."/>
            <person name="Sharpe T."/>
            <person name="Sheridan J."/>
            <person name="Sherpa N."/>
            <person name="Shi J."/>
            <person name="Smirnov S."/>
            <person name="Smith C."/>
            <person name="Sougnez C."/>
            <person name="Spencer B."/>
            <person name="Stalker J."/>
            <person name="Stange-thomann N."/>
            <person name="Stavropoulos S."/>
            <person name="Stetson K."/>
            <person name="Stone C."/>
            <person name="Stone S."/>
            <person name="Stubbs M."/>
            <person name="Talamas J."/>
            <person name="Tchuinga P."/>
            <person name="Tenzing P."/>
            <person name="Tesfaye S."/>
            <person name="Theodore J."/>
            <person name="Thoulutsang Y."/>
            <person name="Topham K."/>
            <person name="Towey S."/>
            <person name="Tsamla T."/>
            <person name="Tsomo N."/>
            <person name="Vallee D."/>
            <person name="Vassiliev H."/>
            <person name="Venkataraman V."/>
            <person name="Vinson J."/>
            <person name="Vo A."/>
            <person name="Wade C."/>
            <person name="Wang S."/>
            <person name="Wangchuk T."/>
            <person name="Wangdi T."/>
            <person name="Whittaker C."/>
            <person name="Wilkinson J."/>
            <person name="Wu Y."/>
            <person name="Wyman D."/>
            <person name="Yadav S."/>
            <person name="Yang S."/>
            <person name="Yang X."/>
            <person name="Yeager S."/>
            <person name="Yee E."/>
            <person name="Young G."/>
            <person name="Zainoun J."/>
            <person name="Zembeck L."/>
            <person name="Zimmer A."/>
            <person name="Zody M."/>
            <person name="Lander E."/>
        </authorList>
    </citation>
    <scope>NUCLEOTIDE SEQUENCE [LARGE SCALE GENOMIC DNA]</scope>
</reference>
<name>H2ZE99_CIOSA</name>
<dbReference type="Proteomes" id="UP000007875">
    <property type="component" value="Unassembled WGS sequence"/>
</dbReference>
<protein>
    <submittedName>
        <fullName evidence="2">Uncharacterized protein</fullName>
    </submittedName>
</protein>
<feature type="region of interest" description="Disordered" evidence="1">
    <location>
        <begin position="1"/>
        <end position="45"/>
    </location>
</feature>
<dbReference type="GeneTree" id="ENSGT00640000091565"/>
<dbReference type="AlphaFoldDB" id="H2ZE99"/>
<reference evidence="2" key="3">
    <citation type="submission" date="2025-09" db="UniProtKB">
        <authorList>
            <consortium name="Ensembl"/>
        </authorList>
    </citation>
    <scope>IDENTIFICATION</scope>
</reference>
<accession>H2ZE99</accession>
<organism evidence="2 3">
    <name type="scientific">Ciona savignyi</name>
    <name type="common">Pacific transparent sea squirt</name>
    <dbReference type="NCBI Taxonomy" id="51511"/>
    <lineage>
        <taxon>Eukaryota</taxon>
        <taxon>Metazoa</taxon>
        <taxon>Chordata</taxon>
        <taxon>Tunicata</taxon>
        <taxon>Ascidiacea</taxon>
        <taxon>Phlebobranchia</taxon>
        <taxon>Cionidae</taxon>
        <taxon>Ciona</taxon>
    </lineage>
</organism>
<sequence length="102" mass="12330">MTRRRERRAPRRMMGKGKKGRRMPKRKIDPKARTPKERGKLQAPARKSWNVILLPRPRRASKRFPLIPWTQGQGRSTQKRCTARFMNCYWKWSTRCPWPLKT</sequence>
<evidence type="ECO:0000313" key="3">
    <source>
        <dbReference type="Proteomes" id="UP000007875"/>
    </source>
</evidence>
<reference evidence="2" key="2">
    <citation type="submission" date="2025-08" db="UniProtKB">
        <authorList>
            <consortium name="Ensembl"/>
        </authorList>
    </citation>
    <scope>IDENTIFICATION</scope>
</reference>
<proteinExistence type="predicted"/>
<dbReference type="Ensembl" id="ENSCSAVT00000016094.1">
    <property type="protein sequence ID" value="ENSCSAVP00000015915.1"/>
    <property type="gene ID" value="ENSCSAVG00000009363.1"/>
</dbReference>
<evidence type="ECO:0000313" key="2">
    <source>
        <dbReference type="Ensembl" id="ENSCSAVP00000015915.1"/>
    </source>
</evidence>
<dbReference type="HOGENOM" id="CLU_2276463_0_0_1"/>
<keyword evidence="3" id="KW-1185">Reference proteome</keyword>
<feature type="compositionally biased region" description="Basic and acidic residues" evidence="1">
    <location>
        <begin position="26"/>
        <end position="40"/>
    </location>
</feature>